<reference evidence="7" key="1">
    <citation type="submission" date="2015-07" db="EMBL/GenBank/DDBJ databases">
        <title>MeaNS - Measles Nucleotide Surveillance Program.</title>
        <authorList>
            <person name="Tran T."/>
            <person name="Druce J."/>
        </authorList>
    </citation>
    <scope>NUCLEOTIDE SEQUENCE</scope>
    <source>
        <strain evidence="7">UCB-OBI-ISO-001</strain>
        <tissue evidence="7">Gonad</tissue>
    </source>
</reference>
<dbReference type="GO" id="GO:0008732">
    <property type="term" value="F:L-allo-threonine aldolase activity"/>
    <property type="evidence" value="ECO:0007669"/>
    <property type="project" value="TreeGrafter"/>
</dbReference>
<dbReference type="PANTHER" id="PTHR48097">
    <property type="entry name" value="L-THREONINE ALDOLASE-RELATED"/>
    <property type="match status" value="1"/>
</dbReference>
<dbReference type="PIRSF" id="PIRSF017617">
    <property type="entry name" value="Thr_aldolase"/>
    <property type="match status" value="1"/>
</dbReference>
<dbReference type="GO" id="GO:0006567">
    <property type="term" value="P:L-threonine catabolic process"/>
    <property type="evidence" value="ECO:0007669"/>
    <property type="project" value="TreeGrafter"/>
</dbReference>
<protein>
    <recommendedName>
        <fullName evidence="6">Aromatic amino acid beta-eliminating lyase/threonine aldolase domain-containing protein</fullName>
    </recommendedName>
</protein>
<gene>
    <name evidence="7" type="ORF">OCBIM_22026288mg</name>
</gene>
<sequence>MAPTIVDLRSDTVTKPSQAMREVIANAEVGDDVLREDPTILALEEKCAKLLGKEKALFVPSGTMANLLSTMSHCHERGLEIIIGDQAHVGIYEQGNVAQIAGVFARIIPNQKDGTLDLATIAKTISTGGDAHLCKTKVIYLETTHNRCGGKILPLDYLQKVYNLAQENGIKVHIDGARLMNAAVGLGVPASEITKYCDSVSLCFSKGIGAPVGSVLAGTESFITRALRSRKALGGGMRQAGILAAAAIYGLDRVQETITRDHAHAKKLVNGLKNLSSSAVKVEPEEVQTNIMFIEINKDIAFISDLIKRLMTTTDDEVKELGKEIHVRCANMGQRIRLVTNWNLSEQDIDDAIKKLCYVFSEKNL</sequence>
<dbReference type="OMA" id="VQTNIVI"/>
<comment type="cofactor">
    <cofactor evidence="1">
        <name>pyridoxal 5'-phosphate</name>
        <dbReference type="ChEBI" id="CHEBI:597326"/>
    </cofactor>
</comment>
<keyword evidence="3" id="KW-0663">Pyridoxal phosphate</keyword>
<organism evidence="7">
    <name type="scientific">Octopus bimaculoides</name>
    <name type="common">California two-spotted octopus</name>
    <dbReference type="NCBI Taxonomy" id="37653"/>
    <lineage>
        <taxon>Eukaryota</taxon>
        <taxon>Metazoa</taxon>
        <taxon>Spiralia</taxon>
        <taxon>Lophotrochozoa</taxon>
        <taxon>Mollusca</taxon>
        <taxon>Cephalopoda</taxon>
        <taxon>Coleoidea</taxon>
        <taxon>Octopodiformes</taxon>
        <taxon>Octopoda</taxon>
        <taxon>Incirrata</taxon>
        <taxon>Octopodidae</taxon>
        <taxon>Octopus</taxon>
    </lineage>
</organism>
<name>A0A0L8GXA7_OCTBM</name>
<feature type="modified residue" description="N6-(pyridoxal phosphate)lysine" evidence="5">
    <location>
        <position position="206"/>
    </location>
</feature>
<proteinExistence type="inferred from homology"/>
<dbReference type="AlphaFoldDB" id="A0A0L8GXA7"/>
<evidence type="ECO:0000259" key="6">
    <source>
        <dbReference type="Pfam" id="PF01212"/>
    </source>
</evidence>
<dbReference type="NCBIfam" id="NF007825">
    <property type="entry name" value="PRK10534.1"/>
    <property type="match status" value="1"/>
</dbReference>
<dbReference type="InterPro" id="IPR015421">
    <property type="entry name" value="PyrdxlP-dep_Trfase_major"/>
</dbReference>
<dbReference type="GO" id="GO:0006545">
    <property type="term" value="P:glycine biosynthetic process"/>
    <property type="evidence" value="ECO:0007669"/>
    <property type="project" value="TreeGrafter"/>
</dbReference>
<dbReference type="EMBL" id="KQ420023">
    <property type="protein sequence ID" value="KOF81608.1"/>
    <property type="molecule type" value="Genomic_DNA"/>
</dbReference>
<dbReference type="STRING" id="37653.A0A0L8GXA7"/>
<dbReference type="PANTHER" id="PTHR48097:SF9">
    <property type="entry name" value="L-THREONINE ALDOLASE"/>
    <property type="match status" value="1"/>
</dbReference>
<feature type="domain" description="Aromatic amino acid beta-eliminating lyase/threonine aldolase" evidence="6">
    <location>
        <begin position="7"/>
        <end position="295"/>
    </location>
</feature>
<evidence type="ECO:0000256" key="5">
    <source>
        <dbReference type="PIRSR" id="PIRSR017617-1"/>
    </source>
</evidence>
<dbReference type="InterPro" id="IPR015424">
    <property type="entry name" value="PyrdxlP-dep_Trfase"/>
</dbReference>
<dbReference type="Gene3D" id="3.40.640.10">
    <property type="entry name" value="Type I PLP-dependent aspartate aminotransferase-like (Major domain)"/>
    <property type="match status" value="1"/>
</dbReference>
<dbReference type="InterPro" id="IPR001597">
    <property type="entry name" value="ArAA_b-elim_lyase/Thr_aldolase"/>
</dbReference>
<comment type="similarity">
    <text evidence="2">Belongs to the threonine aldolase family.</text>
</comment>
<dbReference type="InterPro" id="IPR023603">
    <property type="entry name" value="Low_specificity_L-TA-like"/>
</dbReference>
<dbReference type="Gene3D" id="3.90.1150.10">
    <property type="entry name" value="Aspartate Aminotransferase, domain 1"/>
    <property type="match status" value="1"/>
</dbReference>
<dbReference type="FunFam" id="3.40.640.10:FF:000030">
    <property type="entry name" value="Low-specificity L-threonine aldolase"/>
    <property type="match status" value="1"/>
</dbReference>
<dbReference type="SUPFAM" id="SSF53383">
    <property type="entry name" value="PLP-dependent transferases"/>
    <property type="match status" value="1"/>
</dbReference>
<evidence type="ECO:0000256" key="3">
    <source>
        <dbReference type="ARBA" id="ARBA00022898"/>
    </source>
</evidence>
<evidence type="ECO:0000313" key="7">
    <source>
        <dbReference type="EMBL" id="KOF81608.1"/>
    </source>
</evidence>
<accession>A0A0L8GXA7</accession>
<dbReference type="Pfam" id="PF01212">
    <property type="entry name" value="Beta_elim_lyase"/>
    <property type="match status" value="1"/>
</dbReference>
<dbReference type="OrthoDB" id="10261951at2759"/>
<dbReference type="NCBIfam" id="NF041359">
    <property type="entry name" value="GntG_guanitoxin"/>
    <property type="match status" value="1"/>
</dbReference>
<dbReference type="InterPro" id="IPR015422">
    <property type="entry name" value="PyrdxlP-dep_Trfase_small"/>
</dbReference>
<keyword evidence="4" id="KW-0456">Lyase</keyword>
<dbReference type="KEGG" id="obi:106874147"/>
<evidence type="ECO:0000256" key="4">
    <source>
        <dbReference type="ARBA" id="ARBA00023239"/>
    </source>
</evidence>
<evidence type="ECO:0000256" key="2">
    <source>
        <dbReference type="ARBA" id="ARBA00006966"/>
    </source>
</evidence>
<evidence type="ECO:0000256" key="1">
    <source>
        <dbReference type="ARBA" id="ARBA00001933"/>
    </source>
</evidence>
<dbReference type="GO" id="GO:0005829">
    <property type="term" value="C:cytosol"/>
    <property type="evidence" value="ECO:0007669"/>
    <property type="project" value="TreeGrafter"/>
</dbReference>